<proteinExistence type="predicted"/>
<evidence type="ECO:0000313" key="2">
    <source>
        <dbReference type="EMBL" id="PJE98588.1"/>
    </source>
</evidence>
<organism evidence="2 3">
    <name type="scientific">Streptomyces carminius</name>
    <dbReference type="NCBI Taxonomy" id="2665496"/>
    <lineage>
        <taxon>Bacteria</taxon>
        <taxon>Bacillati</taxon>
        <taxon>Actinomycetota</taxon>
        <taxon>Actinomycetes</taxon>
        <taxon>Kitasatosporales</taxon>
        <taxon>Streptomycetaceae</taxon>
        <taxon>Streptomyces</taxon>
    </lineage>
</organism>
<dbReference type="EMBL" id="PGGW01000019">
    <property type="protein sequence ID" value="PJE98588.1"/>
    <property type="molecule type" value="Genomic_DNA"/>
</dbReference>
<comment type="caution">
    <text evidence="2">The sequence shown here is derived from an EMBL/GenBank/DDBJ whole genome shotgun (WGS) entry which is preliminary data.</text>
</comment>
<feature type="region of interest" description="Disordered" evidence="1">
    <location>
        <begin position="194"/>
        <end position="214"/>
    </location>
</feature>
<accession>A0A2M8M313</accession>
<gene>
    <name evidence="2" type="ORF">CUT44_06660</name>
</gene>
<evidence type="ECO:0000256" key="1">
    <source>
        <dbReference type="SAM" id="MobiDB-lite"/>
    </source>
</evidence>
<keyword evidence="3" id="KW-1185">Reference proteome</keyword>
<dbReference type="Proteomes" id="UP000230407">
    <property type="component" value="Unassembled WGS sequence"/>
</dbReference>
<reference evidence="2 3" key="1">
    <citation type="submission" date="2017-11" db="EMBL/GenBank/DDBJ databases">
        <title>Streptomyces carmine sp. nov., a novel actinomycete isolated from Sophora alopecuroides in Xinjiang, China.</title>
        <authorList>
            <person name="Wang Y."/>
            <person name="Luo X."/>
            <person name="Wan C."/>
            <person name="Zhang L."/>
        </authorList>
    </citation>
    <scope>NUCLEOTIDE SEQUENCE [LARGE SCALE GENOMIC DNA]</scope>
    <source>
        <strain evidence="2 3">TRM SA0054</strain>
    </source>
</reference>
<feature type="region of interest" description="Disordered" evidence="1">
    <location>
        <begin position="49"/>
        <end position="83"/>
    </location>
</feature>
<evidence type="ECO:0000313" key="3">
    <source>
        <dbReference type="Proteomes" id="UP000230407"/>
    </source>
</evidence>
<dbReference type="AlphaFoldDB" id="A0A2M8M313"/>
<sequence>MGPDARARPPGGPLRVAGAAVGLVAALAAGALAAGWAAGPGGAPWTARVPAGAAPDAGGASSAGPAGITESAGRRDGGLSARGVLGHGSNAHWSQNDIVLRSAGPLTSLTVELRVVPAGEVWHTGQWCSLPADDFRVAAREEGGALVYRWELREGREVPPGEYRFAGQYHHSEGRRDMGRDGYTISGKGPLGPVAARGGFRREGRENVGGSVTE</sequence>
<feature type="compositionally biased region" description="Low complexity" evidence="1">
    <location>
        <begin position="50"/>
        <end position="67"/>
    </location>
</feature>
<name>A0A2M8M313_9ACTN</name>
<protein>
    <submittedName>
        <fullName evidence="2">Uncharacterized protein</fullName>
    </submittedName>
</protein>